<dbReference type="CDD" id="cd02643">
    <property type="entry name" value="R3H_NF-X1"/>
    <property type="match status" value="1"/>
</dbReference>
<keyword evidence="6" id="KW-0862">Zinc</keyword>
<feature type="domain" description="RING-type" evidence="13">
    <location>
        <begin position="220"/>
        <end position="267"/>
    </location>
</feature>
<dbReference type="Gene3D" id="3.30.1370.50">
    <property type="entry name" value="R3H-like domain"/>
    <property type="match status" value="1"/>
</dbReference>
<evidence type="ECO:0000256" key="3">
    <source>
        <dbReference type="ARBA" id="ARBA00022723"/>
    </source>
</evidence>
<reference evidence="16" key="1">
    <citation type="submission" date="2025-08" db="UniProtKB">
        <authorList>
            <consortium name="RefSeq"/>
        </authorList>
    </citation>
    <scope>IDENTIFICATION</scope>
    <source>
        <tissue evidence="16">Whole Larva</tissue>
    </source>
</reference>
<organism evidence="15 16">
    <name type="scientific">Nicrophorus vespilloides</name>
    <name type="common">Boreal carrion beetle</name>
    <dbReference type="NCBI Taxonomy" id="110193"/>
    <lineage>
        <taxon>Eukaryota</taxon>
        <taxon>Metazoa</taxon>
        <taxon>Ecdysozoa</taxon>
        <taxon>Arthropoda</taxon>
        <taxon>Hexapoda</taxon>
        <taxon>Insecta</taxon>
        <taxon>Pterygota</taxon>
        <taxon>Neoptera</taxon>
        <taxon>Endopterygota</taxon>
        <taxon>Coleoptera</taxon>
        <taxon>Polyphaga</taxon>
        <taxon>Staphyliniformia</taxon>
        <taxon>Silphidae</taxon>
        <taxon>Nicrophorinae</taxon>
        <taxon>Nicrophorus</taxon>
    </lineage>
</organism>
<keyword evidence="15" id="KW-1185">Reference proteome</keyword>
<dbReference type="InterPro" id="IPR019787">
    <property type="entry name" value="Znf_PHD-finger"/>
</dbReference>
<dbReference type="SMART" id="SM00438">
    <property type="entry name" value="ZnF_NFX"/>
    <property type="match status" value="9"/>
</dbReference>
<evidence type="ECO:0000313" key="15">
    <source>
        <dbReference type="Proteomes" id="UP000695000"/>
    </source>
</evidence>
<dbReference type="InterPro" id="IPR001374">
    <property type="entry name" value="R3H_dom"/>
</dbReference>
<name>A0ABM1NBU2_NICVS</name>
<comment type="similarity">
    <text evidence="2">Belongs to the NFX1 family.</text>
</comment>
<dbReference type="SUPFAM" id="SSF57850">
    <property type="entry name" value="RING/U-box"/>
    <property type="match status" value="1"/>
</dbReference>
<evidence type="ECO:0000256" key="1">
    <source>
        <dbReference type="ARBA" id="ARBA00004123"/>
    </source>
</evidence>
<evidence type="ECO:0000256" key="6">
    <source>
        <dbReference type="ARBA" id="ARBA00022833"/>
    </source>
</evidence>
<evidence type="ECO:0000313" key="16">
    <source>
        <dbReference type="RefSeq" id="XP_017784292.1"/>
    </source>
</evidence>
<keyword evidence="3" id="KW-0479">Metal-binding</keyword>
<feature type="region of interest" description="Disordered" evidence="11">
    <location>
        <begin position="1"/>
        <end position="62"/>
    </location>
</feature>
<evidence type="ECO:0000259" key="13">
    <source>
        <dbReference type="PROSITE" id="PS50089"/>
    </source>
</evidence>
<sequence>MSHWDQDNGGPSRGGGNVSRSQHQVYFANNRGHSNRNHYDYSGGERSGNNNSQGNNHDESRLPIDISHTNLHATAAEFKPGASYYPRNNGSNGAIKKTYNGKVENGKFKRYYSNNYGKKKQHNEHVETDSERVEINNAKGNPQKYNNGDNRGYRGNGYRGNKNGYYKEDYSKKSNQRNDNWRQKEKDRERKPPKQNQKKVDAGSQRERLEHMVTHRTLECLVCCERLRHTDRIWSCKQCFHILHLSCVIKWAKASRLEEGWRCPACQNVCIEVPHEYRCYCGKFVEPKLEPGGLPHSCGEVCGRKGRGCEHRCTLLCHPGPCPDCNIMIGKLCGCGATKPTVKCSSDLEITCQGICDKTLNCSAHKCTKPCHISDCEPCKDWVRQECYCGKVGRKVKCTEKVQGVHMYKCGDVCGKKLGCGNHSCERLCHEGDCESCELDPRIVKSCPCGATMLNEERKSCLDPIPCCDKICGRPRKCGQPSRPHLCQDKCHEGDCVTCTLSTLVRCRCGHMDRELPCKDLTTKADDARCQKKCTKQRLCCKHKCNQFCCIEIEHICPLPCNRILSCGQHRCEESCHRGRCPPCWRTSFEEHYCECGFTVLYPPVACGTRPPPCSQPCSRSKDCGHPATHNCHTGACPPCTVFTSKYCHGKHEMRQTIPCYQKDFSCGMPCNKELPCRRHKCIQICHSDQCPTPCGQKCKKSRPNCEHHCNQPCHDSPCPSVPCKQNVTVTCQCGLRTATRSCLEVASEYQKIATSQMASKMAEIQRGQSVDISDIVNKQKKGAHKLLDCNDECRLVERNRRMAIGLQIRNPDLSSKLTPRYTDFMKGWAKKDSRFCQHIHDKLTELVQLAKQSKQKNRSHSFECMNREKRQFVHEYCEHFGVDSAAYDKEPNRNVVATAYKEKSWLPSCSLLELLQRESGQRKVPGPVLNKGITNNPSETVSLRLQLARPSVASSNNTPSSPAGVFVDYFDNPPA</sequence>
<dbReference type="Pfam" id="PF01424">
    <property type="entry name" value="R3H"/>
    <property type="match status" value="1"/>
</dbReference>
<keyword evidence="4" id="KW-0677">Repeat</keyword>
<evidence type="ECO:0000256" key="10">
    <source>
        <dbReference type="PROSITE-ProRule" id="PRU00175"/>
    </source>
</evidence>
<dbReference type="InterPro" id="IPR001841">
    <property type="entry name" value="Znf_RING"/>
</dbReference>
<evidence type="ECO:0000256" key="11">
    <source>
        <dbReference type="SAM" id="MobiDB-lite"/>
    </source>
</evidence>
<dbReference type="Proteomes" id="UP000695000">
    <property type="component" value="Unplaced"/>
</dbReference>
<evidence type="ECO:0000259" key="12">
    <source>
        <dbReference type="PROSITE" id="PS50016"/>
    </source>
</evidence>
<feature type="domain" description="R3H" evidence="14">
    <location>
        <begin position="834"/>
        <end position="902"/>
    </location>
</feature>
<evidence type="ECO:0000256" key="7">
    <source>
        <dbReference type="ARBA" id="ARBA00023015"/>
    </source>
</evidence>
<evidence type="ECO:0000256" key="8">
    <source>
        <dbReference type="ARBA" id="ARBA00023163"/>
    </source>
</evidence>
<keyword evidence="9" id="KW-0539">Nucleus</keyword>
<dbReference type="PROSITE" id="PS50016">
    <property type="entry name" value="ZF_PHD_2"/>
    <property type="match status" value="1"/>
</dbReference>
<dbReference type="PROSITE" id="PS51061">
    <property type="entry name" value="R3H"/>
    <property type="match status" value="1"/>
</dbReference>
<feature type="region of interest" description="Disordered" evidence="11">
    <location>
        <begin position="113"/>
        <end position="208"/>
    </location>
</feature>
<evidence type="ECO:0000256" key="5">
    <source>
        <dbReference type="ARBA" id="ARBA00022771"/>
    </source>
</evidence>
<evidence type="ECO:0000256" key="9">
    <source>
        <dbReference type="ARBA" id="ARBA00023242"/>
    </source>
</evidence>
<dbReference type="InterPro" id="IPR036867">
    <property type="entry name" value="R3H_dom_sf"/>
</dbReference>
<dbReference type="RefSeq" id="XP_017784292.1">
    <property type="nucleotide sequence ID" value="XM_017928803.1"/>
</dbReference>
<proteinExistence type="inferred from homology"/>
<dbReference type="PANTHER" id="PTHR12360:SF12">
    <property type="entry name" value="TRANSCRIPTIONAL REPRESSOR NF-X1"/>
    <property type="match status" value="1"/>
</dbReference>
<keyword evidence="5 10" id="KW-0863">Zinc-finger</keyword>
<keyword evidence="7" id="KW-0805">Transcription regulation</keyword>
<gene>
    <name evidence="16" type="primary">LOC108567979</name>
</gene>
<evidence type="ECO:0000256" key="4">
    <source>
        <dbReference type="ARBA" id="ARBA00022737"/>
    </source>
</evidence>
<comment type="subcellular location">
    <subcellularLocation>
        <location evidence="1">Nucleus</location>
    </subcellularLocation>
</comment>
<feature type="compositionally biased region" description="Basic and acidic residues" evidence="11">
    <location>
        <begin position="123"/>
        <end position="134"/>
    </location>
</feature>
<evidence type="ECO:0000256" key="2">
    <source>
        <dbReference type="ARBA" id="ARBA00007269"/>
    </source>
</evidence>
<dbReference type="SUPFAM" id="SSF82708">
    <property type="entry name" value="R3H domain"/>
    <property type="match status" value="1"/>
</dbReference>
<dbReference type="InterPro" id="IPR000967">
    <property type="entry name" value="Znf_NFX1"/>
</dbReference>
<feature type="compositionally biased region" description="Basic and acidic residues" evidence="11">
    <location>
        <begin position="179"/>
        <end position="208"/>
    </location>
</feature>
<dbReference type="CDD" id="cd06008">
    <property type="entry name" value="NF-X1-zinc-finger"/>
    <property type="match status" value="7"/>
</dbReference>
<dbReference type="InterPro" id="IPR034076">
    <property type="entry name" value="R3H_NF-X1"/>
</dbReference>
<dbReference type="PROSITE" id="PS50089">
    <property type="entry name" value="ZF_RING_2"/>
    <property type="match status" value="1"/>
</dbReference>
<evidence type="ECO:0000259" key="14">
    <source>
        <dbReference type="PROSITE" id="PS51061"/>
    </source>
</evidence>
<dbReference type="SMART" id="SM00393">
    <property type="entry name" value="R3H"/>
    <property type="match status" value="1"/>
</dbReference>
<dbReference type="PANTHER" id="PTHR12360">
    <property type="entry name" value="NUCLEAR TRANSCRIPTION FACTOR, X-BOX BINDING 1 NFX1"/>
    <property type="match status" value="1"/>
</dbReference>
<keyword evidence="8" id="KW-0804">Transcription</keyword>
<feature type="domain" description="PHD-type" evidence="12">
    <location>
        <begin position="217"/>
        <end position="269"/>
    </location>
</feature>
<dbReference type="InterPro" id="IPR034078">
    <property type="entry name" value="NFX1_fam"/>
</dbReference>
<dbReference type="GeneID" id="108567979"/>
<accession>A0ABM1NBU2</accession>
<protein>
    <submittedName>
        <fullName evidence="16">Protein shuttle craft</fullName>
    </submittedName>
</protein>
<dbReference type="Pfam" id="PF01422">
    <property type="entry name" value="zf-NF-X1"/>
    <property type="match status" value="8"/>
</dbReference>